<reference evidence="2 3" key="1">
    <citation type="submission" date="2024-06" db="EMBL/GenBank/DDBJ databases">
        <title>The Natural Products Discovery Center: Release of the First 8490 Sequenced Strains for Exploring Actinobacteria Biosynthetic Diversity.</title>
        <authorList>
            <person name="Kalkreuter E."/>
            <person name="Kautsar S.A."/>
            <person name="Yang D."/>
            <person name="Bader C.D."/>
            <person name="Teijaro C.N."/>
            <person name="Fluegel L."/>
            <person name="Davis C.M."/>
            <person name="Simpson J.R."/>
            <person name="Lauterbach L."/>
            <person name="Steele A.D."/>
            <person name="Gui C."/>
            <person name="Meng S."/>
            <person name="Li G."/>
            <person name="Viehrig K."/>
            <person name="Ye F."/>
            <person name="Su P."/>
            <person name="Kiefer A.F."/>
            <person name="Nichols A."/>
            <person name="Cepeda A.J."/>
            <person name="Yan W."/>
            <person name="Fan B."/>
            <person name="Jiang Y."/>
            <person name="Adhikari A."/>
            <person name="Zheng C.-J."/>
            <person name="Schuster L."/>
            <person name="Cowan T.M."/>
            <person name="Smanski M.J."/>
            <person name="Chevrette M.G."/>
            <person name="De Carvalho L.P.S."/>
            <person name="Shen B."/>
        </authorList>
    </citation>
    <scope>NUCLEOTIDE SEQUENCE [LARGE SCALE GENOMIC DNA]</scope>
    <source>
        <strain evidence="2 3">NPDC053791</strain>
    </source>
</reference>
<evidence type="ECO:0000313" key="2">
    <source>
        <dbReference type="EMBL" id="MEV4923977.1"/>
    </source>
</evidence>
<protein>
    <submittedName>
        <fullName evidence="2">Uncharacterized protein</fullName>
    </submittedName>
</protein>
<evidence type="ECO:0000313" key="3">
    <source>
        <dbReference type="Proteomes" id="UP001552479"/>
    </source>
</evidence>
<dbReference type="EMBL" id="JBFASG010000011">
    <property type="protein sequence ID" value="MEV4923977.1"/>
    <property type="molecule type" value="Genomic_DNA"/>
</dbReference>
<comment type="caution">
    <text evidence="2">The sequence shown here is derived from an EMBL/GenBank/DDBJ whole genome shotgun (WGS) entry which is preliminary data.</text>
</comment>
<proteinExistence type="predicted"/>
<organism evidence="2 3">
    <name type="scientific">Streptomyces roseoverticillatus</name>
    <dbReference type="NCBI Taxonomy" id="66429"/>
    <lineage>
        <taxon>Bacteria</taxon>
        <taxon>Bacillati</taxon>
        <taxon>Actinomycetota</taxon>
        <taxon>Actinomycetes</taxon>
        <taxon>Kitasatosporales</taxon>
        <taxon>Streptomycetaceae</taxon>
        <taxon>Streptomyces</taxon>
    </lineage>
</organism>
<dbReference type="RefSeq" id="WP_366088115.1">
    <property type="nucleotide sequence ID" value="NZ_JBFASG010000011.1"/>
</dbReference>
<feature type="region of interest" description="Disordered" evidence="1">
    <location>
        <begin position="1"/>
        <end position="22"/>
    </location>
</feature>
<evidence type="ECO:0000256" key="1">
    <source>
        <dbReference type="SAM" id="MobiDB-lite"/>
    </source>
</evidence>
<keyword evidence="3" id="KW-1185">Reference proteome</keyword>
<feature type="compositionally biased region" description="Polar residues" evidence="1">
    <location>
        <begin position="1"/>
        <end position="12"/>
    </location>
</feature>
<name>A0ABV3IXW3_9ACTN</name>
<dbReference type="Proteomes" id="UP001552479">
    <property type="component" value="Unassembled WGS sequence"/>
</dbReference>
<sequence>MGGASQGRQRQPQDWAPGETEGDKVLYVFDGGELHPEDIDAIKVAAGELLAAQFHPAEASKIY</sequence>
<accession>A0ABV3IXW3</accession>
<gene>
    <name evidence="2" type="ORF">AB0L03_14185</name>
</gene>